<sequence>MTEQRNRYHHNAAWQAAQRWQARARHARPSSQPNGLKLILAWLMIGTMMIVGTLLGLFFLLLGWLMMPLVRHRMKKRMEQMRADQARDVGPGFDQPRHPSDGHRVLEGDYQVRK</sequence>
<dbReference type="STRING" id="1121942.SAMN02745148_02386"/>
<feature type="compositionally biased region" description="Basic and acidic residues" evidence="1">
    <location>
        <begin position="95"/>
        <end position="114"/>
    </location>
</feature>
<keyword evidence="2" id="KW-1133">Transmembrane helix</keyword>
<feature type="transmembrane region" description="Helical" evidence="2">
    <location>
        <begin position="39"/>
        <end position="67"/>
    </location>
</feature>
<protein>
    <submittedName>
        <fullName evidence="3">Uncharacterized protein</fullName>
    </submittedName>
</protein>
<dbReference type="AlphaFoldDB" id="A0A1M5AXV8"/>
<keyword evidence="4" id="KW-1185">Reference proteome</keyword>
<organism evidence="3 4">
    <name type="scientific">Modicisalibacter ilicicola DSM 19980</name>
    <dbReference type="NCBI Taxonomy" id="1121942"/>
    <lineage>
        <taxon>Bacteria</taxon>
        <taxon>Pseudomonadati</taxon>
        <taxon>Pseudomonadota</taxon>
        <taxon>Gammaproteobacteria</taxon>
        <taxon>Oceanospirillales</taxon>
        <taxon>Halomonadaceae</taxon>
        <taxon>Modicisalibacter</taxon>
    </lineage>
</organism>
<feature type="region of interest" description="Disordered" evidence="1">
    <location>
        <begin position="81"/>
        <end position="114"/>
    </location>
</feature>
<evidence type="ECO:0000313" key="3">
    <source>
        <dbReference type="EMBL" id="SHF35078.1"/>
    </source>
</evidence>
<evidence type="ECO:0000313" key="4">
    <source>
        <dbReference type="Proteomes" id="UP000184346"/>
    </source>
</evidence>
<evidence type="ECO:0000256" key="2">
    <source>
        <dbReference type="SAM" id="Phobius"/>
    </source>
</evidence>
<dbReference type="EMBL" id="FQUJ01000010">
    <property type="protein sequence ID" value="SHF35078.1"/>
    <property type="molecule type" value="Genomic_DNA"/>
</dbReference>
<dbReference type="RefSeq" id="WP_072823112.1">
    <property type="nucleotide sequence ID" value="NZ_FQUJ01000010.1"/>
</dbReference>
<dbReference type="OrthoDB" id="6183064at2"/>
<keyword evidence="2" id="KW-0472">Membrane</keyword>
<gene>
    <name evidence="3" type="ORF">SAMN02745148_02386</name>
</gene>
<name>A0A1M5AXV8_9GAMM</name>
<keyword evidence="2" id="KW-0812">Transmembrane</keyword>
<evidence type="ECO:0000256" key="1">
    <source>
        <dbReference type="SAM" id="MobiDB-lite"/>
    </source>
</evidence>
<proteinExistence type="predicted"/>
<dbReference type="Proteomes" id="UP000184346">
    <property type="component" value="Unassembled WGS sequence"/>
</dbReference>
<reference evidence="3 4" key="1">
    <citation type="submission" date="2016-11" db="EMBL/GenBank/DDBJ databases">
        <authorList>
            <person name="Jaros S."/>
            <person name="Januszkiewicz K."/>
            <person name="Wedrychowicz H."/>
        </authorList>
    </citation>
    <scope>NUCLEOTIDE SEQUENCE [LARGE SCALE GENOMIC DNA]</scope>
    <source>
        <strain evidence="3 4">DSM 19980</strain>
    </source>
</reference>
<accession>A0A1M5AXV8</accession>